<feature type="chain" id="PRO_5013254466" description="Secreted protein" evidence="2">
    <location>
        <begin position="22"/>
        <end position="183"/>
    </location>
</feature>
<dbReference type="RefSeq" id="XP_021881684.1">
    <property type="nucleotide sequence ID" value="XM_022024074.1"/>
</dbReference>
<feature type="region of interest" description="Disordered" evidence="1">
    <location>
        <begin position="134"/>
        <end position="160"/>
    </location>
</feature>
<dbReference type="Proteomes" id="UP000193648">
    <property type="component" value="Unassembled WGS sequence"/>
</dbReference>
<dbReference type="GeneID" id="33565918"/>
<evidence type="ECO:0000313" key="4">
    <source>
        <dbReference type="Proteomes" id="UP000193648"/>
    </source>
</evidence>
<organism evidence="3 4">
    <name type="scientific">Lobosporangium transversale</name>
    <dbReference type="NCBI Taxonomy" id="64571"/>
    <lineage>
        <taxon>Eukaryota</taxon>
        <taxon>Fungi</taxon>
        <taxon>Fungi incertae sedis</taxon>
        <taxon>Mucoromycota</taxon>
        <taxon>Mortierellomycotina</taxon>
        <taxon>Mortierellomycetes</taxon>
        <taxon>Mortierellales</taxon>
        <taxon>Mortierellaceae</taxon>
        <taxon>Lobosporangium</taxon>
    </lineage>
</organism>
<evidence type="ECO:0008006" key="5">
    <source>
        <dbReference type="Google" id="ProtNLM"/>
    </source>
</evidence>
<keyword evidence="4" id="KW-1185">Reference proteome</keyword>
<reference evidence="3 4" key="1">
    <citation type="submission" date="2016-07" db="EMBL/GenBank/DDBJ databases">
        <title>Pervasive Adenine N6-methylation of Active Genes in Fungi.</title>
        <authorList>
            <consortium name="DOE Joint Genome Institute"/>
            <person name="Mondo S.J."/>
            <person name="Dannebaum R.O."/>
            <person name="Kuo R.C."/>
            <person name="Labutti K."/>
            <person name="Haridas S."/>
            <person name="Kuo A."/>
            <person name="Salamov A."/>
            <person name="Ahrendt S.R."/>
            <person name="Lipzen A."/>
            <person name="Sullivan W."/>
            <person name="Andreopoulos W.B."/>
            <person name="Clum A."/>
            <person name="Lindquist E."/>
            <person name="Daum C."/>
            <person name="Ramamoorthy G.K."/>
            <person name="Gryganskyi A."/>
            <person name="Culley D."/>
            <person name="Magnuson J.K."/>
            <person name="James T.Y."/>
            <person name="O'Malley M.A."/>
            <person name="Stajich J.E."/>
            <person name="Spatafora J.W."/>
            <person name="Visel A."/>
            <person name="Grigoriev I.V."/>
        </authorList>
    </citation>
    <scope>NUCLEOTIDE SEQUENCE [LARGE SCALE GENOMIC DNA]</scope>
    <source>
        <strain evidence="3 4">NRRL 3116</strain>
    </source>
</reference>
<dbReference type="AlphaFoldDB" id="A0A1Y2GNS3"/>
<sequence>MQFKTLAIVAVAVAAASTVQAQGFANNSCTQCVFGSFAKDTTCAKLSKEDFTELTNAFAGNNEVNVPAIIAAIQKPDTKACVCSWSTTAFKPDGTGPAGSCFTGTTPAPACNSSQVDEANGQLAPLGPILKCNASPSGSPSGGKPSSTGNPAPSTTKPSSGVQLNMPYVLSIAAVGLAALAGL</sequence>
<feature type="compositionally biased region" description="Low complexity" evidence="1">
    <location>
        <begin position="135"/>
        <end position="151"/>
    </location>
</feature>
<proteinExistence type="predicted"/>
<dbReference type="OrthoDB" id="2430862at2759"/>
<comment type="caution">
    <text evidence="3">The sequence shown here is derived from an EMBL/GenBank/DDBJ whole genome shotgun (WGS) entry which is preliminary data.</text>
</comment>
<gene>
    <name evidence="3" type="ORF">BCR41DRAFT_353104</name>
</gene>
<dbReference type="InParanoid" id="A0A1Y2GNS3"/>
<name>A0A1Y2GNS3_9FUNG</name>
<evidence type="ECO:0000313" key="3">
    <source>
        <dbReference type="EMBL" id="ORZ16749.1"/>
    </source>
</evidence>
<feature type="signal peptide" evidence="2">
    <location>
        <begin position="1"/>
        <end position="21"/>
    </location>
</feature>
<dbReference type="EMBL" id="MCFF01000017">
    <property type="protein sequence ID" value="ORZ16749.1"/>
    <property type="molecule type" value="Genomic_DNA"/>
</dbReference>
<keyword evidence="2" id="KW-0732">Signal</keyword>
<evidence type="ECO:0000256" key="2">
    <source>
        <dbReference type="SAM" id="SignalP"/>
    </source>
</evidence>
<accession>A0A1Y2GNS3</accession>
<protein>
    <recommendedName>
        <fullName evidence="5">Secreted protein</fullName>
    </recommendedName>
</protein>
<evidence type="ECO:0000256" key="1">
    <source>
        <dbReference type="SAM" id="MobiDB-lite"/>
    </source>
</evidence>